<evidence type="ECO:0000256" key="1">
    <source>
        <dbReference type="SAM" id="MobiDB-lite"/>
    </source>
</evidence>
<feature type="compositionally biased region" description="Basic and acidic residues" evidence="1">
    <location>
        <begin position="53"/>
        <end position="64"/>
    </location>
</feature>
<dbReference type="EMBL" id="BSXT01001676">
    <property type="protein sequence ID" value="GMF44445.1"/>
    <property type="molecule type" value="Genomic_DNA"/>
</dbReference>
<feature type="region of interest" description="Disordered" evidence="1">
    <location>
        <begin position="1"/>
        <end position="114"/>
    </location>
</feature>
<gene>
    <name evidence="2" type="ORF">Pfra01_001547800</name>
</gene>
<organism evidence="2 3">
    <name type="scientific">Phytophthora fragariaefolia</name>
    <dbReference type="NCBI Taxonomy" id="1490495"/>
    <lineage>
        <taxon>Eukaryota</taxon>
        <taxon>Sar</taxon>
        <taxon>Stramenopiles</taxon>
        <taxon>Oomycota</taxon>
        <taxon>Peronosporomycetes</taxon>
        <taxon>Peronosporales</taxon>
        <taxon>Peronosporaceae</taxon>
        <taxon>Phytophthora</taxon>
    </lineage>
</organism>
<accession>A0A9W6XQB1</accession>
<evidence type="ECO:0000313" key="2">
    <source>
        <dbReference type="EMBL" id="GMF44445.1"/>
    </source>
</evidence>
<dbReference type="Proteomes" id="UP001165121">
    <property type="component" value="Unassembled WGS sequence"/>
</dbReference>
<evidence type="ECO:0000313" key="3">
    <source>
        <dbReference type="Proteomes" id="UP001165121"/>
    </source>
</evidence>
<dbReference type="AlphaFoldDB" id="A0A9W6XQB1"/>
<keyword evidence="3" id="KW-1185">Reference proteome</keyword>
<proteinExistence type="predicted"/>
<protein>
    <submittedName>
        <fullName evidence="2">Unnamed protein product</fullName>
    </submittedName>
</protein>
<name>A0A9W6XQB1_9STRA</name>
<dbReference type="OrthoDB" id="146150at2759"/>
<sequence>MVAKKPRTTYEAAVASGPRSRQPSGSQPGAGPPAPTSSVTRGIRATSHGAGASHERAAPGEHAPHGCGGLRSGQEEPEKPSYDYEPPTTAGGSRSPSRTVDPARSKPEFGKISTADASQIDATIHKMVYAENQDEYDITRSSLKLQCARIGLTDFCAYFTKNWDSCQPMWVIVSTSVGDKISTKRAVNTSFDIVITEAPLKIQFNHKTRKIGRPQKHRKTTTTRERAARKWFQASQEGRAKAGAKTLLELLQNLDRDKPGLLETQRRLCGVLIKYAEADDQRPVFRKMKNPVLIMDAFYLPPFKLIEHCMKVLPVRNTSQDPVIVDTEVVGITR</sequence>
<feature type="compositionally biased region" description="Basic and acidic residues" evidence="1">
    <location>
        <begin position="73"/>
        <end position="82"/>
    </location>
</feature>
<reference evidence="2" key="1">
    <citation type="submission" date="2023-04" db="EMBL/GenBank/DDBJ databases">
        <title>Phytophthora fragariaefolia NBRC 109709.</title>
        <authorList>
            <person name="Ichikawa N."/>
            <person name="Sato H."/>
            <person name="Tonouchi N."/>
        </authorList>
    </citation>
    <scope>NUCLEOTIDE SEQUENCE</scope>
    <source>
        <strain evidence="2">NBRC 109709</strain>
    </source>
</reference>
<comment type="caution">
    <text evidence="2">The sequence shown here is derived from an EMBL/GenBank/DDBJ whole genome shotgun (WGS) entry which is preliminary data.</text>
</comment>